<evidence type="ECO:0000313" key="3">
    <source>
        <dbReference type="Proteomes" id="UP001341840"/>
    </source>
</evidence>
<organism evidence="2 3">
    <name type="scientific">Stylosanthes scabra</name>
    <dbReference type="NCBI Taxonomy" id="79078"/>
    <lineage>
        <taxon>Eukaryota</taxon>
        <taxon>Viridiplantae</taxon>
        <taxon>Streptophyta</taxon>
        <taxon>Embryophyta</taxon>
        <taxon>Tracheophyta</taxon>
        <taxon>Spermatophyta</taxon>
        <taxon>Magnoliopsida</taxon>
        <taxon>eudicotyledons</taxon>
        <taxon>Gunneridae</taxon>
        <taxon>Pentapetalae</taxon>
        <taxon>rosids</taxon>
        <taxon>fabids</taxon>
        <taxon>Fabales</taxon>
        <taxon>Fabaceae</taxon>
        <taxon>Papilionoideae</taxon>
        <taxon>50 kb inversion clade</taxon>
        <taxon>dalbergioids sensu lato</taxon>
        <taxon>Dalbergieae</taxon>
        <taxon>Pterocarpus clade</taxon>
        <taxon>Stylosanthes</taxon>
    </lineage>
</organism>
<name>A0ABU6VGV5_9FABA</name>
<proteinExistence type="predicted"/>
<sequence length="230" mass="24782">MKAAIPPDKREIDDQMLAAVAEVNPRVHFPPTSMVDVVAVPSLDQETYQTTVVAGKGPVPGLGTSSGAFTHEIDPTVKGTAASETSQILKSKGEDCSQPEDSDDDVIIIEPPAKLMGSTIAAHAWGRRSGNRRTSQNWQGEVACVKQEPKDAEPEVPDTISSHGCQLLRHFEFGAEDSVRSLSRETNEVPRKVQRVSSQDVNTQRRTGLPPIPVAIAGNERGTNRQLRGG</sequence>
<comment type="caution">
    <text evidence="2">The sequence shown here is derived from an EMBL/GenBank/DDBJ whole genome shotgun (WGS) entry which is preliminary data.</text>
</comment>
<feature type="region of interest" description="Disordered" evidence="1">
    <location>
        <begin position="179"/>
        <end position="230"/>
    </location>
</feature>
<accession>A0ABU6VGV5</accession>
<reference evidence="2 3" key="1">
    <citation type="journal article" date="2023" name="Plants (Basel)">
        <title>Bridging the Gap: Combining Genomics and Transcriptomics Approaches to Understand Stylosanthes scabra, an Orphan Legume from the Brazilian Caatinga.</title>
        <authorList>
            <person name="Ferreira-Neto J.R.C."/>
            <person name="da Silva M.D."/>
            <person name="Binneck E."/>
            <person name="de Melo N.F."/>
            <person name="da Silva R.H."/>
            <person name="de Melo A.L.T.M."/>
            <person name="Pandolfi V."/>
            <person name="Bustamante F.O."/>
            <person name="Brasileiro-Vidal A.C."/>
            <person name="Benko-Iseppon A.M."/>
        </authorList>
    </citation>
    <scope>NUCLEOTIDE SEQUENCE [LARGE SCALE GENOMIC DNA]</scope>
    <source>
        <tissue evidence="2">Leaves</tissue>
    </source>
</reference>
<feature type="compositionally biased region" description="Basic and acidic residues" evidence="1">
    <location>
        <begin position="179"/>
        <end position="191"/>
    </location>
</feature>
<protein>
    <submittedName>
        <fullName evidence="2">Uncharacterized protein</fullName>
    </submittedName>
</protein>
<dbReference type="EMBL" id="JASCZI010151402">
    <property type="protein sequence ID" value="MED6172607.1"/>
    <property type="molecule type" value="Genomic_DNA"/>
</dbReference>
<evidence type="ECO:0000313" key="2">
    <source>
        <dbReference type="EMBL" id="MED6172607.1"/>
    </source>
</evidence>
<evidence type="ECO:0000256" key="1">
    <source>
        <dbReference type="SAM" id="MobiDB-lite"/>
    </source>
</evidence>
<feature type="compositionally biased region" description="Polar residues" evidence="1">
    <location>
        <begin position="195"/>
        <end position="206"/>
    </location>
</feature>
<dbReference type="Proteomes" id="UP001341840">
    <property type="component" value="Unassembled WGS sequence"/>
</dbReference>
<gene>
    <name evidence="2" type="ORF">PIB30_051642</name>
</gene>
<keyword evidence="3" id="KW-1185">Reference proteome</keyword>